<organism evidence="1 2">
    <name type="scientific">Parapedobacter defluvii</name>
    <dbReference type="NCBI Taxonomy" id="2045106"/>
    <lineage>
        <taxon>Bacteria</taxon>
        <taxon>Pseudomonadati</taxon>
        <taxon>Bacteroidota</taxon>
        <taxon>Sphingobacteriia</taxon>
        <taxon>Sphingobacteriales</taxon>
        <taxon>Sphingobacteriaceae</taxon>
        <taxon>Parapedobacter</taxon>
    </lineage>
</organism>
<dbReference type="Proteomes" id="UP000597338">
    <property type="component" value="Unassembled WGS sequence"/>
</dbReference>
<evidence type="ECO:0000313" key="1">
    <source>
        <dbReference type="EMBL" id="GGC39944.1"/>
    </source>
</evidence>
<protein>
    <submittedName>
        <fullName evidence="1">Uncharacterized protein</fullName>
    </submittedName>
</protein>
<accession>A0ABQ1MIZ5</accession>
<sequence length="65" mass="7916">MTFLTPNMLFVVRNRLSIFDNWHSYQVKVASLFLRTEYEKARTDETEIFTATNYFYSKLTDYFQL</sequence>
<dbReference type="EMBL" id="BMIK01000015">
    <property type="protein sequence ID" value="GGC39944.1"/>
    <property type="molecule type" value="Genomic_DNA"/>
</dbReference>
<gene>
    <name evidence="1" type="ORF">GCM10011386_35020</name>
</gene>
<keyword evidence="2" id="KW-1185">Reference proteome</keyword>
<name>A0ABQ1MIZ5_9SPHI</name>
<proteinExistence type="predicted"/>
<reference evidence="2" key="1">
    <citation type="journal article" date="2019" name="Int. J. Syst. Evol. Microbiol.">
        <title>The Global Catalogue of Microorganisms (GCM) 10K type strain sequencing project: providing services to taxonomists for standard genome sequencing and annotation.</title>
        <authorList>
            <consortium name="The Broad Institute Genomics Platform"/>
            <consortium name="The Broad Institute Genome Sequencing Center for Infectious Disease"/>
            <person name="Wu L."/>
            <person name="Ma J."/>
        </authorList>
    </citation>
    <scope>NUCLEOTIDE SEQUENCE [LARGE SCALE GENOMIC DNA]</scope>
    <source>
        <strain evidence="2">CGMCC 1.15342</strain>
    </source>
</reference>
<comment type="caution">
    <text evidence="1">The sequence shown here is derived from an EMBL/GenBank/DDBJ whole genome shotgun (WGS) entry which is preliminary data.</text>
</comment>
<evidence type="ECO:0000313" key="2">
    <source>
        <dbReference type="Proteomes" id="UP000597338"/>
    </source>
</evidence>